<dbReference type="eggNOG" id="arCOG01199">
    <property type="taxonomic scope" value="Archaea"/>
</dbReference>
<dbReference type="Proteomes" id="UP000001137">
    <property type="component" value="Chromosome"/>
</dbReference>
<dbReference type="STRING" id="397948.Cmaq_1812"/>
<gene>
    <name evidence="2" type="ordered locus">Cmaq_1812</name>
</gene>
<sequence length="106" mass="12589">MEYVMKLRARWGKLTAILYGSYARGDFNLWSDVDVILITEHFRGREFITRCVELIDTPPRLEPICWTPEEARKAMKKPWRIEALRTSIILIDDHGLARPWMQWVTV</sequence>
<dbReference type="PANTHER" id="PTHR43449">
    <property type="entry name" value="NUCLEOTIDYLTRANSFERASE"/>
    <property type="match status" value="1"/>
</dbReference>
<dbReference type="InterPro" id="IPR043519">
    <property type="entry name" value="NT_sf"/>
</dbReference>
<feature type="domain" description="Polymerase nucleotidyl transferase" evidence="1">
    <location>
        <begin position="6"/>
        <end position="78"/>
    </location>
</feature>
<dbReference type="GO" id="GO:0016779">
    <property type="term" value="F:nucleotidyltransferase activity"/>
    <property type="evidence" value="ECO:0007669"/>
    <property type="project" value="InterPro"/>
</dbReference>
<dbReference type="Gene3D" id="3.30.460.10">
    <property type="entry name" value="Beta Polymerase, domain 2"/>
    <property type="match status" value="1"/>
</dbReference>
<accession>A8MB01</accession>
<proteinExistence type="predicted"/>
<dbReference type="EMBL" id="CP000852">
    <property type="protein sequence ID" value="ABW02630.1"/>
    <property type="molecule type" value="Genomic_DNA"/>
</dbReference>
<name>A8MB01_CALMQ</name>
<reference evidence="2 3" key="1">
    <citation type="submission" date="2007-10" db="EMBL/GenBank/DDBJ databases">
        <title>Complete sequence of Caldivirga maquilingensis IC-167.</title>
        <authorList>
            <consortium name="US DOE Joint Genome Institute"/>
            <person name="Copeland A."/>
            <person name="Lucas S."/>
            <person name="Lapidus A."/>
            <person name="Barry K."/>
            <person name="Glavina del Rio T."/>
            <person name="Dalin E."/>
            <person name="Tice H."/>
            <person name="Pitluck S."/>
            <person name="Saunders E."/>
            <person name="Brettin T."/>
            <person name="Bruce D."/>
            <person name="Detter J.C."/>
            <person name="Han C."/>
            <person name="Schmutz J."/>
            <person name="Larimer F."/>
            <person name="Land M."/>
            <person name="Hauser L."/>
            <person name="Kyrpides N."/>
            <person name="Ivanova N."/>
            <person name="Biddle J.F."/>
            <person name="Zhang Z."/>
            <person name="Fitz-Gibbon S.T."/>
            <person name="Lowe T.M."/>
            <person name="Saltikov C."/>
            <person name="House C.H."/>
            <person name="Richardson P."/>
        </authorList>
    </citation>
    <scope>NUCLEOTIDE SEQUENCE [LARGE SCALE GENOMIC DNA]</scope>
    <source>
        <strain evidence="3">ATCC 700844 / DSM 13496 / JCM 10307 / IC-167</strain>
    </source>
</reference>
<dbReference type="PANTHER" id="PTHR43449:SF1">
    <property type="entry name" value="POLYMERASE BETA NUCLEOTIDYLTRANSFERASE DOMAIN-CONTAINING PROTEIN"/>
    <property type="match status" value="1"/>
</dbReference>
<evidence type="ECO:0000313" key="3">
    <source>
        <dbReference type="Proteomes" id="UP000001137"/>
    </source>
</evidence>
<dbReference type="InterPro" id="IPR002934">
    <property type="entry name" value="Polymerase_NTP_transf_dom"/>
</dbReference>
<dbReference type="SUPFAM" id="SSF81301">
    <property type="entry name" value="Nucleotidyltransferase"/>
    <property type="match status" value="1"/>
</dbReference>
<dbReference type="Pfam" id="PF01909">
    <property type="entry name" value="NTP_transf_2"/>
    <property type="match status" value="1"/>
</dbReference>
<dbReference type="CDD" id="cd05403">
    <property type="entry name" value="NT_KNTase_like"/>
    <property type="match status" value="1"/>
</dbReference>
<organism evidence="2 3">
    <name type="scientific">Caldivirga maquilingensis (strain ATCC 700844 / DSM 13496 / JCM 10307 / IC-167)</name>
    <dbReference type="NCBI Taxonomy" id="397948"/>
    <lineage>
        <taxon>Archaea</taxon>
        <taxon>Thermoproteota</taxon>
        <taxon>Thermoprotei</taxon>
        <taxon>Thermoproteales</taxon>
        <taxon>Thermoproteaceae</taxon>
        <taxon>Caldivirga</taxon>
    </lineage>
</organism>
<protein>
    <submittedName>
        <fullName evidence="2">DNA polymerase beta domain protein region</fullName>
    </submittedName>
</protein>
<dbReference type="KEGG" id="cma:Cmaq_1812"/>
<evidence type="ECO:0000259" key="1">
    <source>
        <dbReference type="Pfam" id="PF01909"/>
    </source>
</evidence>
<dbReference type="HOGENOM" id="CLU_175268_0_0_2"/>
<evidence type="ECO:0000313" key="2">
    <source>
        <dbReference type="EMBL" id="ABW02630.1"/>
    </source>
</evidence>
<dbReference type="OrthoDB" id="9287at2157"/>
<dbReference type="AlphaFoldDB" id="A8MB01"/>
<keyword evidence="3" id="KW-1185">Reference proteome</keyword>